<comment type="caution">
    <text evidence="3">The sequence shown here is derived from an EMBL/GenBank/DDBJ whole genome shotgun (WGS) entry which is preliminary data.</text>
</comment>
<keyword evidence="2" id="KW-1133">Transmembrane helix</keyword>
<dbReference type="InterPro" id="IPR012427">
    <property type="entry name" value="DUF1622"/>
</dbReference>
<feature type="region of interest" description="Disordered" evidence="1">
    <location>
        <begin position="109"/>
        <end position="143"/>
    </location>
</feature>
<evidence type="ECO:0000313" key="4">
    <source>
        <dbReference type="Proteomes" id="UP000272888"/>
    </source>
</evidence>
<dbReference type="PANTHER" id="PTHR38468:SF1">
    <property type="entry name" value="SLL0939 PROTEIN"/>
    <property type="match status" value="1"/>
</dbReference>
<keyword evidence="2" id="KW-0472">Membrane</keyword>
<dbReference type="Proteomes" id="UP000272888">
    <property type="component" value="Unassembled WGS sequence"/>
</dbReference>
<name>A0A3A8NVC9_9BACT</name>
<dbReference type="PANTHER" id="PTHR38468">
    <property type="entry name" value="SLL0939 PROTEIN"/>
    <property type="match status" value="1"/>
</dbReference>
<keyword evidence="2" id="KW-0812">Transmembrane</keyword>
<proteinExistence type="predicted"/>
<organism evidence="3 4">
    <name type="scientific">Corallococcus llansteffanensis</name>
    <dbReference type="NCBI Taxonomy" id="2316731"/>
    <lineage>
        <taxon>Bacteria</taxon>
        <taxon>Pseudomonadati</taxon>
        <taxon>Myxococcota</taxon>
        <taxon>Myxococcia</taxon>
        <taxon>Myxococcales</taxon>
        <taxon>Cystobacterineae</taxon>
        <taxon>Myxococcaceae</taxon>
        <taxon>Corallococcus</taxon>
    </lineage>
</organism>
<dbReference type="RefSeq" id="WP_120647763.1">
    <property type="nucleotide sequence ID" value="NZ_RAWB01000619.1"/>
</dbReference>
<protein>
    <submittedName>
        <fullName evidence="3">DUF1622 domain-containing protein</fullName>
    </submittedName>
</protein>
<gene>
    <name evidence="3" type="ORF">D7V93_36595</name>
</gene>
<dbReference type="Pfam" id="PF07784">
    <property type="entry name" value="DUF1622"/>
    <property type="match status" value="1"/>
</dbReference>
<evidence type="ECO:0000256" key="1">
    <source>
        <dbReference type="SAM" id="MobiDB-lite"/>
    </source>
</evidence>
<reference evidence="4" key="1">
    <citation type="submission" date="2018-09" db="EMBL/GenBank/DDBJ databases">
        <authorList>
            <person name="Livingstone P.G."/>
            <person name="Whitworth D.E."/>
        </authorList>
    </citation>
    <scope>NUCLEOTIDE SEQUENCE [LARGE SCALE GENOMIC DNA]</scope>
    <source>
        <strain evidence="4">CA051B</strain>
    </source>
</reference>
<evidence type="ECO:0000256" key="2">
    <source>
        <dbReference type="SAM" id="Phobius"/>
    </source>
</evidence>
<dbReference type="EMBL" id="RAWB01000619">
    <property type="protein sequence ID" value="RKH44002.1"/>
    <property type="molecule type" value="Genomic_DNA"/>
</dbReference>
<feature type="compositionally biased region" description="Acidic residues" evidence="1">
    <location>
        <begin position="133"/>
        <end position="143"/>
    </location>
</feature>
<accession>A0A3A8NVC9</accession>
<dbReference type="AlphaFoldDB" id="A0A3A8NVC9"/>
<feature type="transmembrane region" description="Helical" evidence="2">
    <location>
        <begin position="6"/>
        <end position="29"/>
    </location>
</feature>
<evidence type="ECO:0000313" key="3">
    <source>
        <dbReference type="EMBL" id="RKH44002.1"/>
    </source>
</evidence>
<sequence>MAFQSVVLLAARLMEGAGVGVMMLGALLAASRLFTRRGTSYIYRRLRLDLGRAILLGLEFLVAADILRTVSDQPTLNDVLVLGLIVLIRTFLSFTLEVELEGRWPWQQAREPASGAVTPRDPSATSPPVEARESEEEERSVPH</sequence>
<keyword evidence="4" id="KW-1185">Reference proteome</keyword>